<evidence type="ECO:0000256" key="3">
    <source>
        <dbReference type="ARBA" id="ARBA00022750"/>
    </source>
</evidence>
<protein>
    <submittedName>
        <fullName evidence="6">Peptidase M52</fullName>
    </submittedName>
</protein>
<proteinExistence type="inferred from homology"/>
<keyword evidence="2" id="KW-0645">Protease</keyword>
<dbReference type="Gene3D" id="3.40.50.1450">
    <property type="entry name" value="HybD-like"/>
    <property type="match status" value="1"/>
</dbReference>
<dbReference type="Pfam" id="PF01750">
    <property type="entry name" value="HycI"/>
    <property type="match status" value="1"/>
</dbReference>
<evidence type="ECO:0000256" key="1">
    <source>
        <dbReference type="ARBA" id="ARBA00006814"/>
    </source>
</evidence>
<dbReference type="AlphaFoldDB" id="A0A6V8K8Z3"/>
<organism evidence="6 7">
    <name type="scientific">Phytohabitans houttuyneae</name>
    <dbReference type="NCBI Taxonomy" id="1076126"/>
    <lineage>
        <taxon>Bacteria</taxon>
        <taxon>Bacillati</taxon>
        <taxon>Actinomycetota</taxon>
        <taxon>Actinomycetes</taxon>
        <taxon>Micromonosporales</taxon>
        <taxon>Micromonosporaceae</taxon>
    </lineage>
</organism>
<dbReference type="GO" id="GO:0004190">
    <property type="term" value="F:aspartic-type endopeptidase activity"/>
    <property type="evidence" value="ECO:0007669"/>
    <property type="project" value="UniProtKB-KW"/>
</dbReference>
<evidence type="ECO:0000256" key="2">
    <source>
        <dbReference type="ARBA" id="ARBA00022670"/>
    </source>
</evidence>
<accession>A0A6V8K8Z3</accession>
<dbReference type="NCBIfam" id="TIGR00072">
    <property type="entry name" value="hydrog_prot"/>
    <property type="match status" value="1"/>
</dbReference>
<evidence type="ECO:0000313" key="6">
    <source>
        <dbReference type="EMBL" id="GFJ81682.1"/>
    </source>
</evidence>
<dbReference type="GO" id="GO:0008047">
    <property type="term" value="F:enzyme activator activity"/>
    <property type="evidence" value="ECO:0007669"/>
    <property type="project" value="InterPro"/>
</dbReference>
<sequence length="152" mass="16158">MSAVVIGVGNAYRRDDGVGPAVVARLGSHQLPGVRLVDCDGETGRLLELWRDADVVVIVDAVRVRHPQPGRVHRRSLDRPTFRGRPASSHGADLGDAVELARVLGRLPRLLLLYAVEVADTSFGIGLSPAVDAAADQLTTEVVATLRARVSA</sequence>
<reference evidence="6 7" key="1">
    <citation type="submission" date="2020-03" db="EMBL/GenBank/DDBJ databases">
        <title>Whole genome shotgun sequence of Phytohabitans houttuyneae NBRC 108639.</title>
        <authorList>
            <person name="Komaki H."/>
            <person name="Tamura T."/>
        </authorList>
    </citation>
    <scope>NUCLEOTIDE SEQUENCE [LARGE SCALE GENOMIC DNA]</scope>
    <source>
        <strain evidence="6 7">NBRC 108639</strain>
    </source>
</reference>
<keyword evidence="7" id="KW-1185">Reference proteome</keyword>
<dbReference type="PANTHER" id="PTHR30302">
    <property type="entry name" value="HYDROGENASE 1 MATURATION PROTEASE"/>
    <property type="match status" value="1"/>
</dbReference>
<dbReference type="SUPFAM" id="SSF53163">
    <property type="entry name" value="HybD-like"/>
    <property type="match status" value="1"/>
</dbReference>
<dbReference type="InterPro" id="IPR023430">
    <property type="entry name" value="Pept_HybD-like_dom_sf"/>
</dbReference>
<dbReference type="CDD" id="cd00518">
    <property type="entry name" value="H2MP"/>
    <property type="match status" value="1"/>
</dbReference>
<feature type="region of interest" description="Disordered" evidence="5">
    <location>
        <begin position="70"/>
        <end position="90"/>
    </location>
</feature>
<reference evidence="6 7" key="2">
    <citation type="submission" date="2020-03" db="EMBL/GenBank/DDBJ databases">
        <authorList>
            <person name="Ichikawa N."/>
            <person name="Kimura A."/>
            <person name="Kitahashi Y."/>
            <person name="Uohara A."/>
        </authorList>
    </citation>
    <scope>NUCLEOTIDE SEQUENCE [LARGE SCALE GENOMIC DNA]</scope>
    <source>
        <strain evidence="6 7">NBRC 108639</strain>
    </source>
</reference>
<comment type="similarity">
    <text evidence="1">Belongs to the peptidase A31 family.</text>
</comment>
<evidence type="ECO:0000313" key="7">
    <source>
        <dbReference type="Proteomes" id="UP000482800"/>
    </source>
</evidence>
<keyword evidence="3" id="KW-0064">Aspartyl protease</keyword>
<keyword evidence="4" id="KW-0378">Hydrolase</keyword>
<evidence type="ECO:0000256" key="4">
    <source>
        <dbReference type="ARBA" id="ARBA00022801"/>
    </source>
</evidence>
<dbReference type="PANTHER" id="PTHR30302:SF1">
    <property type="entry name" value="HYDROGENASE 2 MATURATION PROTEASE"/>
    <property type="match status" value="1"/>
</dbReference>
<dbReference type="GO" id="GO:0016485">
    <property type="term" value="P:protein processing"/>
    <property type="evidence" value="ECO:0007669"/>
    <property type="project" value="TreeGrafter"/>
</dbReference>
<name>A0A6V8K8Z3_9ACTN</name>
<comment type="caution">
    <text evidence="6">The sequence shown here is derived from an EMBL/GenBank/DDBJ whole genome shotgun (WGS) entry which is preliminary data.</text>
</comment>
<gene>
    <name evidence="6" type="ORF">Phou_058620</name>
</gene>
<dbReference type="InterPro" id="IPR000671">
    <property type="entry name" value="Peptidase_A31"/>
</dbReference>
<dbReference type="Proteomes" id="UP000482800">
    <property type="component" value="Unassembled WGS sequence"/>
</dbReference>
<dbReference type="EMBL" id="BLPF01000002">
    <property type="protein sequence ID" value="GFJ81682.1"/>
    <property type="molecule type" value="Genomic_DNA"/>
</dbReference>
<dbReference type="RefSeq" id="WP_173061217.1">
    <property type="nucleotide sequence ID" value="NZ_BAABGO010000095.1"/>
</dbReference>
<evidence type="ECO:0000256" key="5">
    <source>
        <dbReference type="SAM" id="MobiDB-lite"/>
    </source>
</evidence>